<name>A0A183FAV1_HELPZ</name>
<gene>
    <name evidence="1" type="ORF">HPBE_LOCUS3294</name>
</gene>
<keyword evidence="2" id="KW-1185">Reference proteome</keyword>
<dbReference type="Proteomes" id="UP000050761">
    <property type="component" value="Unassembled WGS sequence"/>
</dbReference>
<accession>A0A183FAV1</accession>
<evidence type="ECO:0000313" key="2">
    <source>
        <dbReference type="Proteomes" id="UP000050761"/>
    </source>
</evidence>
<accession>A0A3P7XVI9</accession>
<reference evidence="1 2" key="1">
    <citation type="submission" date="2018-11" db="EMBL/GenBank/DDBJ databases">
        <authorList>
            <consortium name="Pathogen Informatics"/>
        </authorList>
    </citation>
    <scope>NUCLEOTIDE SEQUENCE [LARGE SCALE GENOMIC DNA]</scope>
</reference>
<dbReference type="EMBL" id="UZAH01007772">
    <property type="protein sequence ID" value="VDO33242.1"/>
    <property type="molecule type" value="Genomic_DNA"/>
</dbReference>
<evidence type="ECO:0000313" key="3">
    <source>
        <dbReference type="WBParaSite" id="HPBE_0000329301-mRNA-1"/>
    </source>
</evidence>
<organism evidence="2 3">
    <name type="scientific">Heligmosomoides polygyrus</name>
    <name type="common">Parasitic roundworm</name>
    <dbReference type="NCBI Taxonomy" id="6339"/>
    <lineage>
        <taxon>Eukaryota</taxon>
        <taxon>Metazoa</taxon>
        <taxon>Ecdysozoa</taxon>
        <taxon>Nematoda</taxon>
        <taxon>Chromadorea</taxon>
        <taxon>Rhabditida</taxon>
        <taxon>Rhabditina</taxon>
        <taxon>Rhabditomorpha</taxon>
        <taxon>Strongyloidea</taxon>
        <taxon>Heligmosomidae</taxon>
        <taxon>Heligmosomoides</taxon>
    </lineage>
</organism>
<protein>
    <submittedName>
        <fullName evidence="3">POT1PC domain-containing protein</fullName>
    </submittedName>
</protein>
<sequence>MTELMDAPFRVEDEFEVLNEMNLLHVRFRCSGQPFPALDGKPSFSLEECRCSASIVAKELIPVLLFPASDHRVDCAIDPARILSIWASAGSISAEHKAILDSSVKVNLHAVAYEYAFFRHRCAHVALMSSCCTCKQQPVPLQYRRVALRRAEGYRDRVADVVEHRVENADQGRELCSGALRYCGPHLRNAASSTDLHLNRTDTFSDAVGRVVFVLPDNEPKDAYCWILSMHAVGLWLIRGTRIVFVNGPRSVDWNAWDRPNEKARESIAAIWI</sequence>
<dbReference type="WBParaSite" id="HPBE_0000329301-mRNA-1">
    <property type="protein sequence ID" value="HPBE_0000329301-mRNA-1"/>
    <property type="gene ID" value="HPBE_0000329301"/>
</dbReference>
<proteinExistence type="predicted"/>
<dbReference type="AlphaFoldDB" id="A0A183FAV1"/>
<evidence type="ECO:0000313" key="1">
    <source>
        <dbReference type="EMBL" id="VDO33242.1"/>
    </source>
</evidence>
<reference evidence="3" key="2">
    <citation type="submission" date="2019-09" db="UniProtKB">
        <authorList>
            <consortium name="WormBaseParasite"/>
        </authorList>
    </citation>
    <scope>IDENTIFICATION</scope>
</reference>